<feature type="binding site" evidence="14">
    <location>
        <position position="310"/>
    </location>
    <ligand>
        <name>Mg(2+)</name>
        <dbReference type="ChEBI" id="CHEBI:18420"/>
    </ligand>
</feature>
<protein>
    <recommendedName>
        <fullName evidence="17">Isocitrate dehydrogenase [NADP]</fullName>
        <ecNumber evidence="17">1.1.1.42</ecNumber>
    </recommendedName>
</protein>
<evidence type="ECO:0000256" key="13">
    <source>
        <dbReference type="PIRSR" id="PIRSR604439-2"/>
    </source>
</evidence>
<keyword evidence="9" id="KW-0560">Oxidoreductase</keyword>
<comment type="similarity">
    <text evidence="2">Belongs to the isocitrate and isopropylmalate dehydrogenases family.</text>
</comment>
<comment type="cofactor">
    <cofactor evidence="1">
        <name>Mn(2+)</name>
        <dbReference type="ChEBI" id="CHEBI:29035"/>
    </cofactor>
</comment>
<feature type="binding site" evidence="13">
    <location>
        <position position="398"/>
    </location>
    <ligand>
        <name>NADP(+)</name>
        <dbReference type="ChEBI" id="CHEBI:58349"/>
    </ligand>
</feature>
<dbReference type="Pfam" id="PF00180">
    <property type="entry name" value="Iso_dh"/>
    <property type="match status" value="1"/>
</dbReference>
<evidence type="ECO:0000256" key="10">
    <source>
        <dbReference type="ARBA" id="ARBA00023211"/>
    </source>
</evidence>
<feature type="binding site" evidence="12">
    <location>
        <position position="132"/>
    </location>
    <ligand>
        <name>D-threo-isocitrate</name>
        <dbReference type="ChEBI" id="CHEBI:15562"/>
    </ligand>
</feature>
<feature type="site" description="Critical for catalysis" evidence="15">
    <location>
        <position position="233"/>
    </location>
</feature>
<dbReference type="SMART" id="SM01329">
    <property type="entry name" value="Iso_dh"/>
    <property type="match status" value="1"/>
</dbReference>
<evidence type="ECO:0000256" key="6">
    <source>
        <dbReference type="ARBA" id="ARBA00022723"/>
    </source>
</evidence>
<dbReference type="Proteomes" id="UP000516028">
    <property type="component" value="Chromosome"/>
</dbReference>
<evidence type="ECO:0000256" key="7">
    <source>
        <dbReference type="ARBA" id="ARBA00022842"/>
    </source>
</evidence>
<evidence type="ECO:0000256" key="12">
    <source>
        <dbReference type="PIRSR" id="PIRSR604439-1"/>
    </source>
</evidence>
<feature type="binding site" evidence="12">
    <location>
        <position position="156"/>
    </location>
    <ligand>
        <name>D-threo-isocitrate</name>
        <dbReference type="ChEBI" id="CHEBI:15562"/>
    </ligand>
</feature>
<dbReference type="KEGG" id="daer:H9K75_00225"/>
<feature type="site" description="Critical for catalysis" evidence="15">
    <location>
        <position position="163"/>
    </location>
</feature>
<evidence type="ECO:0000313" key="19">
    <source>
        <dbReference type="EMBL" id="QNP48735.1"/>
    </source>
</evidence>
<sequence length="419" mass="45725">MSAFQHIKVPAEGQQITVNADMTLSVPDQPIIPFIEGDGTGADITPVMIKVVDAAVAKAYGGKRKIHWMEIYAGEKSTKVYGPDVWLPEETLKVVRDYVVSIKGPLTTPVGGGIRSLNVALRQELDLYVCLRPVQYFKGVPSPVKEPEKVNMVIFRENSEDIYAGIEFEAGSDKAKKLIKILQDDFGVKKIRFPETSGIGVKPVSREGTQRLVRKAIQYAIDHDKPNVTLVHKGNIMKFTEGGFRDWGYELAASEFGAELIDGGPWMRLKNPNTGKDITIKDSIADAFLQQILLRPAEYSVIATLNLNGDYISDALAAQVGGIGIAPGANMSDSVAMFEATHGTAPKYAGKDYVNPGSEILSAEMMLRHMGWAEAADLVISSMEKAIQSKKVTYDFARLMDGATQVSCSGFGNVMIENM</sequence>
<dbReference type="GO" id="GO:0004450">
    <property type="term" value="F:isocitrate dehydrogenase (NADP+) activity"/>
    <property type="evidence" value="ECO:0007669"/>
    <property type="project" value="UniProtKB-UniRule"/>
</dbReference>
<dbReference type="PANTHER" id="PTHR43504">
    <property type="entry name" value="ISOCITRATE DEHYDROGENASE [NADP]"/>
    <property type="match status" value="1"/>
</dbReference>
<evidence type="ECO:0000256" key="1">
    <source>
        <dbReference type="ARBA" id="ARBA00001936"/>
    </source>
</evidence>
<feature type="binding site" evidence="13">
    <location>
        <begin position="342"/>
        <end position="348"/>
    </location>
    <ligand>
        <name>NADP(+)</name>
        <dbReference type="ChEBI" id="CHEBI:58349"/>
    </ligand>
</feature>
<keyword evidence="7 14" id="KW-0460">Magnesium</keyword>
<dbReference type="RefSeq" id="WP_187724330.1">
    <property type="nucleotide sequence ID" value="NZ_CP060783.1"/>
</dbReference>
<dbReference type="NCBIfam" id="TIGR00183">
    <property type="entry name" value="prok_nadp_idh"/>
    <property type="match status" value="1"/>
</dbReference>
<feature type="modified residue" description="N6-acetyllysine" evidence="16">
    <location>
        <position position="145"/>
    </location>
</feature>
<evidence type="ECO:0000256" key="4">
    <source>
        <dbReference type="ARBA" id="ARBA00022435"/>
    </source>
</evidence>
<dbReference type="SUPFAM" id="SSF53659">
    <property type="entry name" value="Isocitrate/Isopropylmalate dehydrogenase-like"/>
    <property type="match status" value="1"/>
</dbReference>
<feature type="modified residue" description="Phosphoserine" evidence="16">
    <location>
        <position position="116"/>
    </location>
</feature>
<feature type="domain" description="Isopropylmalate dehydrogenase-like" evidence="18">
    <location>
        <begin position="31"/>
        <end position="415"/>
    </location>
</feature>
<keyword evidence="6 17" id="KW-0479">Metal-binding</keyword>
<evidence type="ECO:0000256" key="3">
    <source>
        <dbReference type="ARBA" id="ARBA00011738"/>
    </source>
</evidence>
<dbReference type="GO" id="GO:0051287">
    <property type="term" value="F:NAD binding"/>
    <property type="evidence" value="ECO:0007669"/>
    <property type="project" value="InterPro"/>
</dbReference>
<name>A0A7H0GKB9_9BURK</name>
<evidence type="ECO:0000256" key="8">
    <source>
        <dbReference type="ARBA" id="ARBA00022857"/>
    </source>
</evidence>
<feature type="binding site" evidence="13">
    <location>
        <position position="355"/>
    </location>
    <ligand>
        <name>NADP(+)</name>
        <dbReference type="ChEBI" id="CHEBI:58349"/>
    </ligand>
</feature>
<comment type="cofactor">
    <cofactor evidence="14">
        <name>Mg(2+)</name>
        <dbReference type="ChEBI" id="CHEBI:18420"/>
    </cofactor>
    <cofactor evidence="14">
        <name>Mn(2+)</name>
        <dbReference type="ChEBI" id="CHEBI:29035"/>
    </cofactor>
    <text evidence="14">Binds 1 Mg(2+) or Mn(2+) ion per subunit.</text>
</comment>
<evidence type="ECO:0000256" key="15">
    <source>
        <dbReference type="PIRSR" id="PIRSR604439-4"/>
    </source>
</evidence>
<keyword evidence="20" id="KW-1185">Reference proteome</keyword>
<dbReference type="InterPro" id="IPR019818">
    <property type="entry name" value="IsoCit/isopropylmalate_DH_CS"/>
</dbReference>
<dbReference type="InterPro" id="IPR004439">
    <property type="entry name" value="Isocitrate_DH_NADP_dimer_prok"/>
</dbReference>
<evidence type="ECO:0000259" key="18">
    <source>
        <dbReference type="SMART" id="SM01329"/>
    </source>
</evidence>
<feature type="modified residue" description="N6-succinyllysine" evidence="16">
    <location>
        <position position="103"/>
    </location>
</feature>
<dbReference type="GO" id="GO:0006099">
    <property type="term" value="P:tricarboxylic acid cycle"/>
    <property type="evidence" value="ECO:0007669"/>
    <property type="project" value="UniProtKB-UniRule"/>
</dbReference>
<keyword evidence="8 13" id="KW-0521">NADP</keyword>
<evidence type="ECO:0000256" key="14">
    <source>
        <dbReference type="PIRSR" id="PIRSR604439-3"/>
    </source>
</evidence>
<evidence type="ECO:0000313" key="20">
    <source>
        <dbReference type="Proteomes" id="UP000516028"/>
    </source>
</evidence>
<dbReference type="EC" id="1.1.1.42" evidence="17"/>
<comment type="catalytic activity">
    <reaction evidence="11">
        <text>D-threo-isocitrate + NADP(+) = 2-oxoglutarate + CO2 + NADPH</text>
        <dbReference type="Rhea" id="RHEA:19629"/>
        <dbReference type="ChEBI" id="CHEBI:15562"/>
        <dbReference type="ChEBI" id="CHEBI:16526"/>
        <dbReference type="ChEBI" id="CHEBI:16810"/>
        <dbReference type="ChEBI" id="CHEBI:57783"/>
        <dbReference type="ChEBI" id="CHEBI:58349"/>
        <dbReference type="EC" id="1.1.1.42"/>
    </reaction>
</comment>
<dbReference type="InterPro" id="IPR024084">
    <property type="entry name" value="IsoPropMal-DH-like_dom"/>
</dbReference>
<gene>
    <name evidence="19" type="primary">icd</name>
    <name evidence="19" type="ORF">H9K75_00225</name>
</gene>
<dbReference type="GO" id="GO:0000287">
    <property type="term" value="F:magnesium ion binding"/>
    <property type="evidence" value="ECO:0007669"/>
    <property type="project" value="InterPro"/>
</dbReference>
<dbReference type="PANTHER" id="PTHR43504:SF1">
    <property type="entry name" value="ISOCITRATE DEHYDROGENASE [NADP]"/>
    <property type="match status" value="1"/>
</dbReference>
<organism evidence="19 20">
    <name type="scientific">Diaphorobacter aerolatus</name>
    <dbReference type="NCBI Taxonomy" id="1288495"/>
    <lineage>
        <taxon>Bacteria</taxon>
        <taxon>Pseudomonadati</taxon>
        <taxon>Pseudomonadota</taxon>
        <taxon>Betaproteobacteria</taxon>
        <taxon>Burkholderiales</taxon>
        <taxon>Comamonadaceae</taxon>
        <taxon>Diaphorobacter</taxon>
    </lineage>
</organism>
<keyword evidence="4 17" id="KW-0329">Glyoxylate bypass</keyword>
<evidence type="ECO:0000256" key="9">
    <source>
        <dbReference type="ARBA" id="ARBA00023002"/>
    </source>
</evidence>
<evidence type="ECO:0000256" key="2">
    <source>
        <dbReference type="ARBA" id="ARBA00007769"/>
    </source>
</evidence>
<dbReference type="NCBIfam" id="NF005425">
    <property type="entry name" value="PRK07006.1"/>
    <property type="match status" value="1"/>
</dbReference>
<accession>A0A7H0GKB9</accession>
<evidence type="ECO:0000256" key="16">
    <source>
        <dbReference type="PIRSR" id="PIRSR604439-5"/>
    </source>
</evidence>
<dbReference type="PROSITE" id="PS00470">
    <property type="entry name" value="IDH_IMDH"/>
    <property type="match status" value="1"/>
</dbReference>
<keyword evidence="5 17" id="KW-0816">Tricarboxylic acid cycle</keyword>
<dbReference type="GO" id="GO:0006097">
    <property type="term" value="P:glyoxylate cycle"/>
    <property type="evidence" value="ECO:0007669"/>
    <property type="project" value="UniProtKB-KW"/>
</dbReference>
<evidence type="ECO:0000256" key="5">
    <source>
        <dbReference type="ARBA" id="ARBA00022532"/>
    </source>
</evidence>
<comment type="subunit">
    <text evidence="3">Homodimer.</text>
</comment>
<dbReference type="AlphaFoldDB" id="A0A7H0GKB9"/>
<keyword evidence="10 14" id="KW-0464">Manganese</keyword>
<feature type="binding site" evidence="12">
    <location>
        <position position="122"/>
    </location>
    <ligand>
        <name>D-threo-isocitrate</name>
        <dbReference type="ChEBI" id="CHEBI:15562"/>
    </ligand>
</feature>
<evidence type="ECO:0000256" key="11">
    <source>
        <dbReference type="ARBA" id="ARBA00023554"/>
    </source>
</evidence>
<proteinExistence type="inferred from homology"/>
<evidence type="ECO:0000256" key="17">
    <source>
        <dbReference type="RuleBase" id="RU004446"/>
    </source>
</evidence>
<feature type="binding site" evidence="12">
    <location>
        <position position="118"/>
    </location>
    <ligand>
        <name>D-threo-isocitrate</name>
        <dbReference type="ChEBI" id="CHEBI:15562"/>
    </ligand>
</feature>
<dbReference type="Gene3D" id="3.40.718.10">
    <property type="entry name" value="Isopropylmalate Dehydrogenase"/>
    <property type="match status" value="1"/>
</dbReference>
<dbReference type="EMBL" id="CP060783">
    <property type="protein sequence ID" value="QNP48735.1"/>
    <property type="molecule type" value="Genomic_DNA"/>
</dbReference>
<feature type="binding site" evidence="12">
    <location>
        <position position="116"/>
    </location>
    <ligand>
        <name>D-threo-isocitrate</name>
        <dbReference type="ChEBI" id="CHEBI:15562"/>
    </ligand>
</feature>
<feature type="binding site" evidence="13">
    <location>
        <position position="107"/>
    </location>
    <ligand>
        <name>NADP(+)</name>
        <dbReference type="ChEBI" id="CHEBI:58349"/>
    </ligand>
</feature>
<feature type="binding site" evidence="13">
    <location>
        <position position="394"/>
    </location>
    <ligand>
        <name>NADP(+)</name>
        <dbReference type="ChEBI" id="CHEBI:58349"/>
    </ligand>
</feature>
<reference evidence="19 20" key="1">
    <citation type="submission" date="2020-08" db="EMBL/GenBank/DDBJ databases">
        <title>Genome sequence of Diaphorobacter aerolatus KACC 16536T.</title>
        <authorList>
            <person name="Hyun D.-W."/>
            <person name="Bae J.-W."/>
        </authorList>
    </citation>
    <scope>NUCLEOTIDE SEQUENCE [LARGE SCALE GENOMIC DNA]</scope>
    <source>
        <strain evidence="19 20">KACC 16536</strain>
    </source>
</reference>